<dbReference type="GO" id="GO:0016787">
    <property type="term" value="F:hydrolase activity"/>
    <property type="evidence" value="ECO:0007669"/>
    <property type="project" value="UniProtKB-KW"/>
</dbReference>
<comment type="caution">
    <text evidence="12">The sequence shown here is derived from an EMBL/GenBank/DDBJ whole genome shotgun (WGS) entry which is preliminary data.</text>
</comment>
<evidence type="ECO:0000259" key="10">
    <source>
        <dbReference type="PROSITE" id="PS50067"/>
    </source>
</evidence>
<keyword evidence="7" id="KW-0505">Motor protein</keyword>
<gene>
    <name evidence="12" type="ORF">C2G38_2151692</name>
</gene>
<dbReference type="PROSITE" id="PS50067">
    <property type="entry name" value="KINESIN_MOTOR_2"/>
    <property type="match status" value="2"/>
</dbReference>
<dbReference type="Gene3D" id="1.25.40.420">
    <property type="match status" value="1"/>
</dbReference>
<dbReference type="SUPFAM" id="SSF52540">
    <property type="entry name" value="P-loop containing nucleoside triphosphate hydrolases"/>
    <property type="match status" value="1"/>
</dbReference>
<dbReference type="Gene3D" id="2.60.200.20">
    <property type="match status" value="1"/>
</dbReference>
<feature type="domain" description="Kinesin motor" evidence="10">
    <location>
        <begin position="272"/>
        <end position="365"/>
    </location>
</feature>
<keyword evidence="6" id="KW-0175">Coiled coil</keyword>
<name>A0A397W7S9_9GLOM</name>
<accession>A0A397W7S9</accession>
<evidence type="ECO:0000256" key="1">
    <source>
        <dbReference type="ARBA" id="ARBA00004245"/>
    </source>
</evidence>
<evidence type="ECO:0000256" key="2">
    <source>
        <dbReference type="ARBA" id="ARBA00022490"/>
    </source>
</evidence>
<dbReference type="SMART" id="SM00129">
    <property type="entry name" value="KISc"/>
    <property type="match status" value="1"/>
</dbReference>
<dbReference type="GO" id="GO:0007018">
    <property type="term" value="P:microtubule-based movement"/>
    <property type="evidence" value="ECO:0007669"/>
    <property type="project" value="InterPro"/>
</dbReference>
<dbReference type="EMBL" id="QKWP01000005">
    <property type="protein sequence ID" value="RIB30764.1"/>
    <property type="molecule type" value="Genomic_DNA"/>
</dbReference>
<keyword evidence="13" id="KW-1185">Reference proteome</keyword>
<evidence type="ECO:0000313" key="13">
    <source>
        <dbReference type="Proteomes" id="UP000266673"/>
    </source>
</evidence>
<dbReference type="InterPro" id="IPR001752">
    <property type="entry name" value="Kinesin_motor_dom"/>
</dbReference>
<evidence type="ECO:0000256" key="6">
    <source>
        <dbReference type="ARBA" id="ARBA00023054"/>
    </source>
</evidence>
<dbReference type="Gene3D" id="3.40.850.10">
    <property type="entry name" value="Kinesin motor domain"/>
    <property type="match status" value="2"/>
</dbReference>
<keyword evidence="12" id="KW-0378">Hydrolase</keyword>
<dbReference type="PANTHER" id="PTHR47117">
    <property type="entry name" value="STAR-RELATED LIPID TRANSFER PROTEIN 9"/>
    <property type="match status" value="1"/>
</dbReference>
<evidence type="ECO:0000313" key="12">
    <source>
        <dbReference type="EMBL" id="RIB30764.1"/>
    </source>
</evidence>
<dbReference type="Pfam" id="PF16183">
    <property type="entry name" value="Kinesin_assoc"/>
    <property type="match status" value="1"/>
</dbReference>
<dbReference type="InterPro" id="IPR011705">
    <property type="entry name" value="BACK"/>
</dbReference>
<dbReference type="InterPro" id="IPR032405">
    <property type="entry name" value="Kinesin_assoc"/>
</dbReference>
<proteinExistence type="inferred from homology"/>
<evidence type="ECO:0000256" key="7">
    <source>
        <dbReference type="ARBA" id="ARBA00023175"/>
    </source>
</evidence>
<dbReference type="PANTHER" id="PTHR47117:SF10">
    <property type="entry name" value="KINESIN-LIKE PROTEIN KIF1B"/>
    <property type="match status" value="1"/>
</dbReference>
<dbReference type="Pfam" id="PF00651">
    <property type="entry name" value="BTB"/>
    <property type="match status" value="1"/>
</dbReference>
<protein>
    <submittedName>
        <fullName evidence="12">P-loop containing nucleoside triphosphate hydrolase protein</fullName>
    </submittedName>
</protein>
<keyword evidence="3" id="KW-0493">Microtubule</keyword>
<keyword evidence="5" id="KW-0067">ATP-binding</keyword>
<evidence type="ECO:0000256" key="5">
    <source>
        <dbReference type="ARBA" id="ARBA00022840"/>
    </source>
</evidence>
<evidence type="ECO:0000256" key="3">
    <source>
        <dbReference type="ARBA" id="ARBA00022701"/>
    </source>
</evidence>
<keyword evidence="2" id="KW-0963">Cytoplasm</keyword>
<dbReference type="InterPro" id="IPR011333">
    <property type="entry name" value="SKP1/BTB/POZ_sf"/>
</dbReference>
<dbReference type="InterPro" id="IPR000210">
    <property type="entry name" value="BTB/POZ_dom"/>
</dbReference>
<dbReference type="Proteomes" id="UP000266673">
    <property type="component" value="Unassembled WGS sequence"/>
</dbReference>
<dbReference type="AlphaFoldDB" id="A0A397W7S9"/>
<dbReference type="SUPFAM" id="SSF49879">
    <property type="entry name" value="SMAD/FHA domain"/>
    <property type="match status" value="1"/>
</dbReference>
<keyword evidence="4" id="KW-0547">Nucleotide-binding</keyword>
<dbReference type="SUPFAM" id="SSF54695">
    <property type="entry name" value="POZ domain"/>
    <property type="match status" value="1"/>
</dbReference>
<dbReference type="InterPro" id="IPR008984">
    <property type="entry name" value="SMAD_FHA_dom_sf"/>
</dbReference>
<evidence type="ECO:0000256" key="9">
    <source>
        <dbReference type="PROSITE-ProRule" id="PRU00283"/>
    </source>
</evidence>
<dbReference type="CDD" id="cd18186">
    <property type="entry name" value="BTB_POZ_ZBTB_KLHL-like"/>
    <property type="match status" value="1"/>
</dbReference>
<evidence type="ECO:0000256" key="4">
    <source>
        <dbReference type="ARBA" id="ARBA00022741"/>
    </source>
</evidence>
<dbReference type="GO" id="GO:0008017">
    <property type="term" value="F:microtubule binding"/>
    <property type="evidence" value="ECO:0007669"/>
    <property type="project" value="InterPro"/>
</dbReference>
<dbReference type="Pfam" id="PF07707">
    <property type="entry name" value="BACK"/>
    <property type="match status" value="1"/>
</dbReference>
<dbReference type="InterPro" id="IPR027417">
    <property type="entry name" value="P-loop_NTPase"/>
</dbReference>
<dbReference type="PROSITE" id="PS50097">
    <property type="entry name" value="BTB"/>
    <property type="match status" value="1"/>
</dbReference>
<dbReference type="InterPro" id="IPR036961">
    <property type="entry name" value="Kinesin_motor_dom_sf"/>
</dbReference>
<sequence length="708" mass="79650">MAIKFFEKLSIDYLGLLEDKEYFNVIVNTKESSDTKIIYAHSNVLRYRSLYFRNELPNISKYENNIKIINLKNVSTQQFEIIVKYIYGGTILLENQDTLFICELIIVACEFLLEEFFQNQQLQDLQKWCNNIVAKYPEKVFESGEFISLQENALVSLIGRNDLRLEEIKIWNYVIQWGIAQNPGLPSDPKNWSCENFLALKTTLKISLGGHNAISSTPGQLVSATILPPHIISSPILPSRTTGQFSSVKNKAHVDKITSGVNKQTMTYSGNNIKVVIICHPFNSRELAQGAKCLIRMEGNQTIITRSTDLIDKDVKAFTFDKSYWSFDKNDPNYTTQAHLYNDLGENLLNHAFNRYNTCIFATGAGKSYSMIYNECVRDLLNPKNKGIHKVKEHPTLRPYMEDLSKLIVNSFQYIENLMDESKKARAVAATNMNVISNRSHVKRQNAETNIDYEKVSQISFVDLASSEHANSTGASGACLKEGANINKPLTTFGKVIAFLADVSSSTSKKGAKKVLKWLLKDSLGGNSKTYMIAAISPADYDKSLITLRYADAVRFPTKKIGGVEAGDSVTYDSDISDISDNQQVITFEDCEGNIVKKTKEELCTEEIQLNGKKNWENLYSGEKNAVGVHPPKKVPHLVNLNEDPLISECLVYQIKPGFTRVGHLDSDILSDIRLNGEKIMDNHCYFENERGVVTLYPSQNSTTVVNG</sequence>
<comment type="similarity">
    <text evidence="9">Belongs to the TRAFAC class myosin-kinesin ATPase superfamily. Kinesin family.</text>
</comment>
<reference evidence="12 13" key="1">
    <citation type="submission" date="2018-06" db="EMBL/GenBank/DDBJ databases">
        <title>Comparative genomics reveals the genomic features of Rhizophagus irregularis, R. cerebriforme, R. diaphanum and Gigaspora rosea, and their symbiotic lifestyle signature.</title>
        <authorList>
            <person name="Morin E."/>
            <person name="San Clemente H."/>
            <person name="Chen E.C.H."/>
            <person name="De La Providencia I."/>
            <person name="Hainaut M."/>
            <person name="Kuo A."/>
            <person name="Kohler A."/>
            <person name="Murat C."/>
            <person name="Tang N."/>
            <person name="Roy S."/>
            <person name="Loubradou J."/>
            <person name="Henrissat B."/>
            <person name="Grigoriev I.V."/>
            <person name="Corradi N."/>
            <person name="Roux C."/>
            <person name="Martin F.M."/>
        </authorList>
    </citation>
    <scope>NUCLEOTIDE SEQUENCE [LARGE SCALE GENOMIC DNA]</scope>
    <source>
        <strain evidence="12 13">DAOM 194757</strain>
    </source>
</reference>
<organism evidence="12 13">
    <name type="scientific">Gigaspora rosea</name>
    <dbReference type="NCBI Taxonomy" id="44941"/>
    <lineage>
        <taxon>Eukaryota</taxon>
        <taxon>Fungi</taxon>
        <taxon>Fungi incertae sedis</taxon>
        <taxon>Mucoromycota</taxon>
        <taxon>Glomeromycotina</taxon>
        <taxon>Glomeromycetes</taxon>
        <taxon>Diversisporales</taxon>
        <taxon>Gigasporaceae</taxon>
        <taxon>Gigaspora</taxon>
    </lineage>
</organism>
<comment type="caution">
    <text evidence="9">Lacks conserved residue(s) required for the propagation of feature annotation.</text>
</comment>
<evidence type="ECO:0000256" key="8">
    <source>
        <dbReference type="ARBA" id="ARBA00023212"/>
    </source>
</evidence>
<dbReference type="GO" id="GO:0005874">
    <property type="term" value="C:microtubule"/>
    <property type="evidence" value="ECO:0007669"/>
    <property type="project" value="UniProtKB-KW"/>
</dbReference>
<dbReference type="GO" id="GO:0003777">
    <property type="term" value="F:microtubule motor activity"/>
    <property type="evidence" value="ECO:0007669"/>
    <property type="project" value="InterPro"/>
</dbReference>
<dbReference type="PRINTS" id="PR00380">
    <property type="entry name" value="KINESINHEAVY"/>
</dbReference>
<dbReference type="Gene3D" id="3.30.710.10">
    <property type="entry name" value="Potassium Channel Kv1.1, Chain A"/>
    <property type="match status" value="1"/>
</dbReference>
<dbReference type="OrthoDB" id="3176171at2759"/>
<feature type="domain" description="BTB" evidence="11">
    <location>
        <begin position="23"/>
        <end position="95"/>
    </location>
</feature>
<dbReference type="STRING" id="44941.A0A397W7S9"/>
<evidence type="ECO:0000259" key="11">
    <source>
        <dbReference type="PROSITE" id="PS50097"/>
    </source>
</evidence>
<keyword evidence="8" id="KW-0206">Cytoskeleton</keyword>
<comment type="subcellular location">
    <subcellularLocation>
        <location evidence="1">Cytoplasm</location>
        <location evidence="1">Cytoskeleton</location>
    </subcellularLocation>
</comment>
<feature type="domain" description="Kinesin motor" evidence="10">
    <location>
        <begin position="368"/>
        <end position="557"/>
    </location>
</feature>
<dbReference type="Pfam" id="PF00225">
    <property type="entry name" value="Kinesin"/>
    <property type="match status" value="2"/>
</dbReference>
<dbReference type="GO" id="GO:0005524">
    <property type="term" value="F:ATP binding"/>
    <property type="evidence" value="ECO:0007669"/>
    <property type="project" value="UniProtKB-KW"/>
</dbReference>